<dbReference type="HOGENOM" id="CLU_771013_0_0_3"/>
<gene>
    <name evidence="1" type="ordered locus">Cyan10605_3497</name>
</gene>
<dbReference type="eggNOG" id="COG5321">
    <property type="taxonomic scope" value="Bacteria"/>
</dbReference>
<evidence type="ECO:0000313" key="1">
    <source>
        <dbReference type="EMBL" id="AFZ55531.1"/>
    </source>
</evidence>
<protein>
    <submittedName>
        <fullName evidence="1">Uncharacterized protein</fullName>
    </submittedName>
</protein>
<organism evidence="1 2">
    <name type="scientific">Cyanobacterium aponinum (strain PCC 10605)</name>
    <dbReference type="NCBI Taxonomy" id="755178"/>
    <lineage>
        <taxon>Bacteria</taxon>
        <taxon>Bacillati</taxon>
        <taxon>Cyanobacteriota</taxon>
        <taxon>Cyanophyceae</taxon>
        <taxon>Oscillatoriophycideae</taxon>
        <taxon>Chroococcales</taxon>
        <taxon>Geminocystaceae</taxon>
        <taxon>Cyanobacterium</taxon>
    </lineage>
</organism>
<geneLocation type="plasmid" evidence="1 2">
    <name>pCYAN10605.01</name>
</geneLocation>
<sequence>MLDIDKLEKAEHQIEQLLITPESSWREVAKIAIVVRQKELFKQSGQTSFTAWVHHIAKKCDRQPSLIWRYIKAGKYYLYTVGSKEIEEIDHAVASPEALENLEKVERNAPAPVYEKLKQQVLEGNITVKETRAIEQQYRPLNAKTNRGRPTKGNEGKYEHLGLIGEKTIDNETKQISTQQIAPSIVRSLKINLVDWTKKCSQMRYPPKHYQDHTEVRINFEGKRLRIDFMTVIRWSYKRPKDVFIVEIKSSQQDFISDHKWHKYLNFCHYFCFAIPSQNLSLIKMIEETTNSEVGILLIDLMAEVNEHLSYPVEIYRYPKKLTPSSVSFIYETLYERVLNWSGSDEQDICINDENDTDS</sequence>
<dbReference type="KEGG" id="can:Cyan10605_3497"/>
<keyword evidence="2" id="KW-1185">Reference proteome</keyword>
<dbReference type="OrthoDB" id="502665at2"/>
<accession>K9Z8K5</accession>
<keyword evidence="1" id="KW-0614">Plasmid</keyword>
<evidence type="ECO:0000313" key="2">
    <source>
        <dbReference type="Proteomes" id="UP000010480"/>
    </source>
</evidence>
<dbReference type="Pfam" id="PF06319">
    <property type="entry name" value="MmcB-like"/>
    <property type="match status" value="1"/>
</dbReference>
<dbReference type="EMBL" id="CP003948">
    <property type="protein sequence ID" value="AFZ55531.1"/>
    <property type="molecule type" value="Genomic_DNA"/>
</dbReference>
<proteinExistence type="predicted"/>
<dbReference type="InterPro" id="IPR009394">
    <property type="entry name" value="MmcB-like"/>
</dbReference>
<name>K9Z8K5_CYAAP</name>
<dbReference type="RefSeq" id="WP_015221249.1">
    <property type="nucleotide sequence ID" value="NC_019777.1"/>
</dbReference>
<dbReference type="Proteomes" id="UP000010480">
    <property type="component" value="Plasmid pCYAN10605.01"/>
</dbReference>
<dbReference type="AlphaFoldDB" id="K9Z8K5"/>
<reference evidence="2" key="1">
    <citation type="journal article" date="2013" name="Proc. Natl. Acad. Sci. U.S.A.">
        <title>Improving the coverage of the cyanobacterial phylum using diversity-driven genome sequencing.</title>
        <authorList>
            <person name="Shih P.M."/>
            <person name="Wu D."/>
            <person name="Latifi A."/>
            <person name="Axen S.D."/>
            <person name="Fewer D.P."/>
            <person name="Talla E."/>
            <person name="Calteau A."/>
            <person name="Cai F."/>
            <person name="Tandeau de Marsac N."/>
            <person name="Rippka R."/>
            <person name="Herdman M."/>
            <person name="Sivonen K."/>
            <person name="Coursin T."/>
            <person name="Laurent T."/>
            <person name="Goodwin L."/>
            <person name="Nolan M."/>
            <person name="Davenport K.W."/>
            <person name="Han C.S."/>
            <person name="Rubin E.M."/>
            <person name="Eisen J.A."/>
            <person name="Woyke T."/>
            <person name="Gugger M."/>
            <person name="Kerfeld C.A."/>
        </authorList>
    </citation>
    <scope>NUCLEOTIDE SEQUENCE [LARGE SCALE GENOMIC DNA]</scope>
    <source>
        <strain evidence="2">PCC 10605</strain>
        <plasmid evidence="2">Plasmid pCYAN10605.01</plasmid>
    </source>
</reference>